<dbReference type="EMBL" id="VTPU01000011">
    <property type="protein sequence ID" value="TZG35864.1"/>
    <property type="molecule type" value="Genomic_DNA"/>
</dbReference>
<evidence type="ECO:0000256" key="1">
    <source>
        <dbReference type="SAM" id="Phobius"/>
    </source>
</evidence>
<dbReference type="PANTHER" id="PTHR22911:SF135">
    <property type="entry name" value="BLR4310 PROTEIN"/>
    <property type="match status" value="1"/>
</dbReference>
<dbReference type="Proteomes" id="UP000324260">
    <property type="component" value="Unassembled WGS sequence"/>
</dbReference>
<evidence type="ECO:0000313" key="3">
    <source>
        <dbReference type="EMBL" id="TZG35864.1"/>
    </source>
</evidence>
<keyword evidence="1" id="KW-0812">Transmembrane</keyword>
<feature type="transmembrane region" description="Helical" evidence="1">
    <location>
        <begin position="151"/>
        <end position="171"/>
    </location>
</feature>
<dbReference type="PANTHER" id="PTHR22911">
    <property type="entry name" value="ACYL-MALONYL CONDENSING ENZYME-RELATED"/>
    <property type="match status" value="1"/>
</dbReference>
<protein>
    <submittedName>
        <fullName evidence="3">DMT family transporter</fullName>
    </submittedName>
</protein>
<organism evidence="3 4">
    <name type="scientific">Halomonas eurihalina</name>
    <dbReference type="NCBI Taxonomy" id="42566"/>
    <lineage>
        <taxon>Bacteria</taxon>
        <taxon>Pseudomonadati</taxon>
        <taxon>Pseudomonadota</taxon>
        <taxon>Gammaproteobacteria</taxon>
        <taxon>Oceanospirillales</taxon>
        <taxon>Halomonadaceae</taxon>
        <taxon>Halomonas</taxon>
    </lineage>
</organism>
<dbReference type="SUPFAM" id="SSF103481">
    <property type="entry name" value="Multidrug resistance efflux transporter EmrE"/>
    <property type="match status" value="2"/>
</dbReference>
<gene>
    <name evidence="3" type="ORF">FZZ93_11955</name>
</gene>
<name>A0A5D9CW64_HALER</name>
<keyword evidence="1" id="KW-1133">Transmembrane helix</keyword>
<feature type="transmembrane region" description="Helical" evidence="1">
    <location>
        <begin position="183"/>
        <end position="206"/>
    </location>
</feature>
<feature type="transmembrane region" description="Helical" evidence="1">
    <location>
        <begin position="226"/>
        <end position="246"/>
    </location>
</feature>
<feature type="transmembrane region" description="Helical" evidence="1">
    <location>
        <begin position="285"/>
        <end position="302"/>
    </location>
</feature>
<dbReference type="RefSeq" id="WP_149322560.1">
    <property type="nucleotide sequence ID" value="NZ_JARWAH010000009.1"/>
</dbReference>
<dbReference type="InterPro" id="IPR037185">
    <property type="entry name" value="EmrE-like"/>
</dbReference>
<comment type="caution">
    <text evidence="3">The sequence shown here is derived from an EMBL/GenBank/DDBJ whole genome shotgun (WGS) entry which is preliminary data.</text>
</comment>
<accession>A0A5D9CW64</accession>
<sequence length="319" mass="34477">MKPNVSHEDNTARGVTLIVGAVFLLALADALVKYLSASITLWQLYVLASSVSLPTLAWLIIAQRKTRPLSLISWRWVGIRSLLLLLMWMAYYMALPLIPLSVAAVAIYTTPLFIAILASMGAREPLSIRIWGDILCGFVGVVVVLRPTGDAFTPATLLPVMAAVLYALAMVATRRYCQKEHPLTLALGLNLAFLVAGGGASILLAFTDTSSLAKQSPFLFAPWQPIGIDELIIITAYALLMVTVNASVAKAYQIAPSALVGTFDYAYLLFAGLWGYLLFHEVPDGMTWLGMGLILASGLLVLRHTALVKPGISLDDTHH</sequence>
<proteinExistence type="predicted"/>
<feature type="transmembrane region" description="Helical" evidence="1">
    <location>
        <begin position="12"/>
        <end position="35"/>
    </location>
</feature>
<keyword evidence="1" id="KW-0472">Membrane</keyword>
<feature type="transmembrane region" description="Helical" evidence="1">
    <location>
        <begin position="258"/>
        <end position="279"/>
    </location>
</feature>
<dbReference type="OrthoDB" id="148351at2"/>
<keyword evidence="4" id="KW-1185">Reference proteome</keyword>
<evidence type="ECO:0000259" key="2">
    <source>
        <dbReference type="Pfam" id="PF00892"/>
    </source>
</evidence>
<dbReference type="GO" id="GO:0016020">
    <property type="term" value="C:membrane"/>
    <property type="evidence" value="ECO:0007669"/>
    <property type="project" value="InterPro"/>
</dbReference>
<dbReference type="InterPro" id="IPR000620">
    <property type="entry name" value="EamA_dom"/>
</dbReference>
<feature type="transmembrane region" description="Helical" evidence="1">
    <location>
        <begin position="73"/>
        <end position="91"/>
    </location>
</feature>
<reference evidence="3 4" key="1">
    <citation type="submission" date="2019-08" db="EMBL/GenBank/DDBJ databases">
        <title>Draft Genome Sequence of Halomonas eurihalina Isolated from Preserved Hide-surface.</title>
        <authorList>
            <person name="Hussain S.A."/>
            <person name="Xu A."/>
            <person name="Sarker M."/>
            <person name="Sommers C."/>
        </authorList>
    </citation>
    <scope>NUCLEOTIDE SEQUENCE [LARGE SCALE GENOMIC DNA]</scope>
    <source>
        <strain evidence="3 4">MS1</strain>
    </source>
</reference>
<feature type="transmembrane region" description="Helical" evidence="1">
    <location>
        <begin position="126"/>
        <end position="145"/>
    </location>
</feature>
<feature type="transmembrane region" description="Helical" evidence="1">
    <location>
        <begin position="41"/>
        <end position="61"/>
    </location>
</feature>
<dbReference type="AlphaFoldDB" id="A0A5D9CW64"/>
<feature type="transmembrane region" description="Helical" evidence="1">
    <location>
        <begin position="97"/>
        <end position="119"/>
    </location>
</feature>
<feature type="domain" description="EamA" evidence="2">
    <location>
        <begin position="13"/>
        <end position="145"/>
    </location>
</feature>
<dbReference type="Pfam" id="PF00892">
    <property type="entry name" value="EamA"/>
    <property type="match status" value="2"/>
</dbReference>
<feature type="domain" description="EamA" evidence="2">
    <location>
        <begin position="157"/>
        <end position="302"/>
    </location>
</feature>
<evidence type="ECO:0000313" key="4">
    <source>
        <dbReference type="Proteomes" id="UP000324260"/>
    </source>
</evidence>